<dbReference type="InterPro" id="IPR015449">
    <property type="entry name" value="K_chnl_Ca-activ_SK"/>
</dbReference>
<keyword evidence="4 8" id="KW-1133">Transmembrane helix</keyword>
<dbReference type="OrthoDB" id="73653at2759"/>
<dbReference type="Pfam" id="PF07885">
    <property type="entry name" value="Ion_trans_2"/>
    <property type="match status" value="1"/>
</dbReference>
<protein>
    <recommendedName>
        <fullName evidence="9">Calmodulin-binding domain-containing protein</fullName>
    </recommendedName>
</protein>
<dbReference type="GO" id="GO:0005516">
    <property type="term" value="F:calmodulin binding"/>
    <property type="evidence" value="ECO:0007669"/>
    <property type="project" value="InterPro"/>
</dbReference>
<keyword evidence="2" id="KW-0813">Transport</keyword>
<feature type="domain" description="Calmodulin-binding" evidence="9">
    <location>
        <begin position="403"/>
        <end position="481"/>
    </location>
</feature>
<dbReference type="GO" id="GO:0016286">
    <property type="term" value="F:small conductance calcium-activated potassium channel activity"/>
    <property type="evidence" value="ECO:0007669"/>
    <property type="project" value="InterPro"/>
</dbReference>
<evidence type="ECO:0000256" key="1">
    <source>
        <dbReference type="ARBA" id="ARBA00004141"/>
    </source>
</evidence>
<dbReference type="SUPFAM" id="SSF81327">
    <property type="entry name" value="Small-conductance potassium channel"/>
    <property type="match status" value="1"/>
</dbReference>
<feature type="transmembrane region" description="Helical" evidence="8">
    <location>
        <begin position="364"/>
        <end position="384"/>
    </location>
</feature>
<accession>A0A8S1HRG4</accession>
<proteinExistence type="predicted"/>
<dbReference type="EMBL" id="CAJGYM010000124">
    <property type="protein sequence ID" value="CAD6198382.1"/>
    <property type="molecule type" value="Genomic_DNA"/>
</dbReference>
<evidence type="ECO:0000256" key="4">
    <source>
        <dbReference type="ARBA" id="ARBA00022989"/>
    </source>
</evidence>
<dbReference type="Pfam" id="PF02888">
    <property type="entry name" value="CaMBD"/>
    <property type="match status" value="1"/>
</dbReference>
<name>A0A8S1HRG4_9PELO</name>
<keyword evidence="5" id="KW-0406">Ion transport</keyword>
<evidence type="ECO:0000256" key="2">
    <source>
        <dbReference type="ARBA" id="ARBA00022448"/>
    </source>
</evidence>
<keyword evidence="3 8" id="KW-0812">Transmembrane</keyword>
<keyword evidence="7" id="KW-0407">Ion channel</keyword>
<comment type="subcellular location">
    <subcellularLocation>
        <location evidence="1">Membrane</location>
        <topology evidence="1">Multi-pass membrane protein</topology>
    </subcellularLocation>
</comment>
<dbReference type="Pfam" id="PF03530">
    <property type="entry name" value="SK_channel"/>
    <property type="match status" value="1"/>
</dbReference>
<evidence type="ECO:0000256" key="6">
    <source>
        <dbReference type="ARBA" id="ARBA00023136"/>
    </source>
</evidence>
<evidence type="ECO:0000256" key="7">
    <source>
        <dbReference type="ARBA" id="ARBA00023303"/>
    </source>
</evidence>
<dbReference type="AlphaFoldDB" id="A0A8S1HRG4"/>
<reference evidence="10" key="1">
    <citation type="submission" date="2020-10" db="EMBL/GenBank/DDBJ databases">
        <authorList>
            <person name="Kikuchi T."/>
        </authorList>
    </citation>
    <scope>NUCLEOTIDE SEQUENCE</scope>
    <source>
        <strain evidence="10">NKZ352</strain>
    </source>
</reference>
<dbReference type="SMART" id="SM01053">
    <property type="entry name" value="CaMBD"/>
    <property type="match status" value="1"/>
</dbReference>
<gene>
    <name evidence="10" type="ORF">CAUJ_LOCUS14288</name>
</gene>
<dbReference type="InterPro" id="IPR036122">
    <property type="entry name" value="CaM-bd_dom_sf"/>
</dbReference>
<dbReference type="InterPro" id="IPR013099">
    <property type="entry name" value="K_chnl_dom"/>
</dbReference>
<evidence type="ECO:0000256" key="3">
    <source>
        <dbReference type="ARBA" id="ARBA00022692"/>
    </source>
</evidence>
<evidence type="ECO:0000256" key="8">
    <source>
        <dbReference type="SAM" id="Phobius"/>
    </source>
</evidence>
<dbReference type="Gene3D" id="1.10.287.70">
    <property type="match status" value="2"/>
</dbReference>
<evidence type="ECO:0000313" key="11">
    <source>
        <dbReference type="Proteomes" id="UP000835052"/>
    </source>
</evidence>
<dbReference type="Proteomes" id="UP000835052">
    <property type="component" value="Unassembled WGS sequence"/>
</dbReference>
<evidence type="ECO:0000259" key="9">
    <source>
        <dbReference type="SMART" id="SM01053"/>
    </source>
</evidence>
<feature type="transmembrane region" description="Helical" evidence="8">
    <location>
        <begin position="301"/>
        <end position="319"/>
    </location>
</feature>
<dbReference type="PANTHER" id="PTHR10153">
    <property type="entry name" value="SMALL CONDUCTANCE CALCIUM-ACTIVATED POTASSIUM CHANNEL"/>
    <property type="match status" value="1"/>
</dbReference>
<dbReference type="SUPFAM" id="SSF81324">
    <property type="entry name" value="Voltage-gated potassium channels"/>
    <property type="match status" value="1"/>
</dbReference>
<keyword evidence="6 8" id="KW-0472">Membrane</keyword>
<feature type="transmembrane region" description="Helical" evidence="8">
    <location>
        <begin position="158"/>
        <end position="180"/>
    </location>
</feature>
<dbReference type="GO" id="GO:0016020">
    <property type="term" value="C:membrane"/>
    <property type="evidence" value="ECO:0007669"/>
    <property type="project" value="UniProtKB-SubCell"/>
</dbReference>
<feature type="transmembrane region" description="Helical" evidence="8">
    <location>
        <begin position="339"/>
        <end position="357"/>
    </location>
</feature>
<sequence>MRKATRNCFDRLAGNLAPSGNFPNAISVPQSPISVFCAFISLFAREGMAAVRAGAVGLTRAPRYTVFSSRGGDWSEREERERNATPSTGKRYGVAMSNAETARSRWKLRRKLSELKVKLCDCTLVLALAGLIFSMIDVEICATGLTSKYLLAETGSHALRLLTIGLTVILLLLLVVYHIVDIRIHLVETGNLGWRVGITKERVARVLIELAVCSVCPLPETGVIRWPQLSNVPEKTRTLVPIPVNVLFTIPMFLRLYIGCRYVVLHSSQYQDCATRTIASLNHIAVDLRFVVKSEMYRRPLYMLTLASVSFWCVMSWMLTQCERYAFPTISGFQHFADYLWFEIITFFSIGYGDVQVQTYCGRALAMLTAVVGTLFSSTLIALMSRKLILSSSERRVNHVIAENFFTKEHKHAAARVLQNTWRAVLRSRECAKAKPNSRPNLKLASAQRALLASVNSFRKSRWRLRMQMEDEDDFFTARRAFTETEERLQKVRLRQSQLDGKLSKLFENVEALTRTVVLPKYY</sequence>
<evidence type="ECO:0000313" key="10">
    <source>
        <dbReference type="EMBL" id="CAD6198382.1"/>
    </source>
</evidence>
<dbReference type="InterPro" id="IPR004178">
    <property type="entry name" value="CaM-bd_dom"/>
</dbReference>
<comment type="caution">
    <text evidence="10">The sequence shown here is derived from an EMBL/GenBank/DDBJ whole genome shotgun (WGS) entry which is preliminary data.</text>
</comment>
<organism evidence="10 11">
    <name type="scientific">Caenorhabditis auriculariae</name>
    <dbReference type="NCBI Taxonomy" id="2777116"/>
    <lineage>
        <taxon>Eukaryota</taxon>
        <taxon>Metazoa</taxon>
        <taxon>Ecdysozoa</taxon>
        <taxon>Nematoda</taxon>
        <taxon>Chromadorea</taxon>
        <taxon>Rhabditida</taxon>
        <taxon>Rhabditina</taxon>
        <taxon>Rhabditomorpha</taxon>
        <taxon>Rhabditoidea</taxon>
        <taxon>Rhabditidae</taxon>
        <taxon>Peloderinae</taxon>
        <taxon>Caenorhabditis</taxon>
    </lineage>
</organism>
<keyword evidence="11" id="KW-1185">Reference proteome</keyword>
<evidence type="ECO:0000256" key="5">
    <source>
        <dbReference type="ARBA" id="ARBA00023065"/>
    </source>
</evidence>
<feature type="transmembrane region" description="Helical" evidence="8">
    <location>
        <begin position="119"/>
        <end position="138"/>
    </location>
</feature>